<organism evidence="1 2">
    <name type="scientific">Rossellomorea aquimaris</name>
    <dbReference type="NCBI Taxonomy" id="189382"/>
    <lineage>
        <taxon>Bacteria</taxon>
        <taxon>Bacillati</taxon>
        <taxon>Bacillota</taxon>
        <taxon>Bacilli</taxon>
        <taxon>Bacillales</taxon>
        <taxon>Bacillaceae</taxon>
        <taxon>Rossellomorea</taxon>
    </lineage>
</organism>
<dbReference type="Pfam" id="PF10720">
    <property type="entry name" value="DUF2515"/>
    <property type="match status" value="1"/>
</dbReference>
<dbReference type="AlphaFoldDB" id="A0A366EI16"/>
<reference evidence="1 2" key="1">
    <citation type="submission" date="2018-06" db="EMBL/GenBank/DDBJ databases">
        <title>Freshwater and sediment microbial communities from various areas in North America, analyzing microbe dynamics in response to fracking.</title>
        <authorList>
            <person name="Lamendella R."/>
        </authorList>
    </citation>
    <scope>NUCLEOTIDE SEQUENCE [LARGE SCALE GENOMIC DNA]</scope>
    <source>
        <strain evidence="1 2">97B</strain>
    </source>
</reference>
<dbReference type="EMBL" id="QNRJ01000021">
    <property type="protein sequence ID" value="RBP01099.1"/>
    <property type="molecule type" value="Genomic_DNA"/>
</dbReference>
<dbReference type="InterPro" id="IPR019658">
    <property type="entry name" value="DUF2515"/>
</dbReference>
<gene>
    <name evidence="1" type="ORF">DET59_1217</name>
</gene>
<accession>A0A366EI16</accession>
<protein>
    <submittedName>
        <fullName evidence="1">Uncharacterized protein DUF2515</fullName>
    </submittedName>
</protein>
<sequence length="363" mass="42716">MIYSPFQKFLNLIKPGNNDHTRPLLKEESIGELYNQAIQEPAPIVYFQEDLQLYERIVRKVKDANLNNVTRTACYIDFFKKHPEIHWSFLAHMVSRNAGYHMTDIRNNLISLVLSKKGQNAFFSFLELCNAAIFQDAYPQLLLYEHWKRTGHSSFHLLKKFNVSMFMKCIWKDFLITGNKQVLTIGLIMNEQHMIQKRILTGMKKPIGVDEWLFLLQDRLEFTSILFPYGKQSPFSLAGLSVSHFEQVKRRILLGKRLYGILFHHSVFPTAYSFAIHHCHSGSRADYWPHIYSKENKKTRLYSPTLCSVWDNMPSFTLSYSDWFTDRPIEVMAPLMTMMVPDRFSMTKKWKAFTSFLVNLKRD</sequence>
<comment type="caution">
    <text evidence="1">The sequence shown here is derived from an EMBL/GenBank/DDBJ whole genome shotgun (WGS) entry which is preliminary data.</text>
</comment>
<dbReference type="RefSeq" id="WP_181778225.1">
    <property type="nucleotide sequence ID" value="NZ_QNRJ01000021.1"/>
</dbReference>
<proteinExistence type="predicted"/>
<name>A0A366EI16_9BACI</name>
<evidence type="ECO:0000313" key="2">
    <source>
        <dbReference type="Proteomes" id="UP000252118"/>
    </source>
</evidence>
<dbReference type="Proteomes" id="UP000252118">
    <property type="component" value="Unassembled WGS sequence"/>
</dbReference>
<evidence type="ECO:0000313" key="1">
    <source>
        <dbReference type="EMBL" id="RBP01099.1"/>
    </source>
</evidence>